<evidence type="ECO:0000256" key="3">
    <source>
        <dbReference type="ARBA" id="ARBA00022475"/>
    </source>
</evidence>
<protein>
    <recommendedName>
        <fullName evidence="14">Mechanosensitive ion channel protein MscS</fullName>
    </recommendedName>
</protein>
<keyword evidence="7" id="KW-0175">Coiled coil</keyword>
<dbReference type="InterPro" id="IPR011066">
    <property type="entry name" value="MscS_channel_C_sf"/>
</dbReference>
<keyword evidence="5 9" id="KW-1133">Transmembrane helix</keyword>
<evidence type="ECO:0000256" key="4">
    <source>
        <dbReference type="ARBA" id="ARBA00022692"/>
    </source>
</evidence>
<dbReference type="Pfam" id="PF00924">
    <property type="entry name" value="MS_channel_2nd"/>
    <property type="match status" value="1"/>
</dbReference>
<dbReference type="SUPFAM" id="SSF82689">
    <property type="entry name" value="Mechanosensitive channel protein MscS (YggB), C-terminal domain"/>
    <property type="match status" value="1"/>
</dbReference>
<proteinExistence type="inferred from homology"/>
<dbReference type="GO" id="GO:0008381">
    <property type="term" value="F:mechanosensitive monoatomic ion channel activity"/>
    <property type="evidence" value="ECO:0007669"/>
    <property type="project" value="UniProtKB-ARBA"/>
</dbReference>
<organism evidence="12 13">
    <name type="scientific">Candidatus Methylumidiphilus alinenensis</name>
    <dbReference type="NCBI Taxonomy" id="2202197"/>
    <lineage>
        <taxon>Bacteria</taxon>
        <taxon>Pseudomonadati</taxon>
        <taxon>Pseudomonadota</taxon>
        <taxon>Gammaproteobacteria</taxon>
        <taxon>Methylococcales</taxon>
        <taxon>Candidatus Methylumidiphilus</taxon>
    </lineage>
</organism>
<keyword evidence="3" id="KW-1003">Cell membrane</keyword>
<dbReference type="GO" id="GO:0005886">
    <property type="term" value="C:plasma membrane"/>
    <property type="evidence" value="ECO:0007669"/>
    <property type="project" value="UniProtKB-SubCell"/>
</dbReference>
<evidence type="ECO:0000256" key="8">
    <source>
        <dbReference type="SAM" id="MobiDB-lite"/>
    </source>
</evidence>
<evidence type="ECO:0000256" key="7">
    <source>
        <dbReference type="SAM" id="Coils"/>
    </source>
</evidence>
<dbReference type="InterPro" id="IPR049278">
    <property type="entry name" value="MS_channel_C"/>
</dbReference>
<dbReference type="PANTHER" id="PTHR30347:SF1">
    <property type="entry name" value="MECHANOSENSITIVE CHANNEL MSCK"/>
    <property type="match status" value="1"/>
</dbReference>
<keyword evidence="4 9" id="KW-0812">Transmembrane</keyword>
<accession>A0A2W4SMC4</accession>
<dbReference type="InterPro" id="IPR052702">
    <property type="entry name" value="MscS-like_channel"/>
</dbReference>
<feature type="transmembrane region" description="Helical" evidence="9">
    <location>
        <begin position="573"/>
        <end position="593"/>
    </location>
</feature>
<feature type="coiled-coil region" evidence="7">
    <location>
        <begin position="250"/>
        <end position="277"/>
    </location>
</feature>
<evidence type="ECO:0000256" key="6">
    <source>
        <dbReference type="ARBA" id="ARBA00023136"/>
    </source>
</evidence>
<dbReference type="InterPro" id="IPR011014">
    <property type="entry name" value="MscS_channel_TM-2"/>
</dbReference>
<dbReference type="SUPFAM" id="SSF50182">
    <property type="entry name" value="Sm-like ribonucleoproteins"/>
    <property type="match status" value="1"/>
</dbReference>
<evidence type="ECO:0000259" key="10">
    <source>
        <dbReference type="Pfam" id="PF00924"/>
    </source>
</evidence>
<dbReference type="EMBL" id="QJPH01000359">
    <property type="protein sequence ID" value="PZN76440.1"/>
    <property type="molecule type" value="Genomic_DNA"/>
</dbReference>
<name>A0A2W4SMC4_9GAMM</name>
<comment type="subcellular location">
    <subcellularLocation>
        <location evidence="1">Cell membrane</location>
        <topology evidence="1">Multi-pass membrane protein</topology>
    </subcellularLocation>
</comment>
<evidence type="ECO:0000259" key="11">
    <source>
        <dbReference type="Pfam" id="PF21082"/>
    </source>
</evidence>
<dbReference type="InterPro" id="IPR010920">
    <property type="entry name" value="LSM_dom_sf"/>
</dbReference>
<dbReference type="Proteomes" id="UP000249396">
    <property type="component" value="Unassembled WGS sequence"/>
</dbReference>
<dbReference type="Gene3D" id="2.30.30.60">
    <property type="match status" value="1"/>
</dbReference>
<dbReference type="AlphaFoldDB" id="A0A2W4SMC4"/>
<feature type="transmembrane region" description="Helical" evidence="9">
    <location>
        <begin position="534"/>
        <end position="552"/>
    </location>
</feature>
<comment type="similarity">
    <text evidence="2">Belongs to the MscS (TC 1.A.23) family.</text>
</comment>
<dbReference type="PANTHER" id="PTHR30347">
    <property type="entry name" value="POTASSIUM CHANNEL RELATED"/>
    <property type="match status" value="1"/>
</dbReference>
<dbReference type="SUPFAM" id="SSF82861">
    <property type="entry name" value="Mechanosensitive channel protein MscS (YggB), transmembrane region"/>
    <property type="match status" value="1"/>
</dbReference>
<evidence type="ECO:0000256" key="1">
    <source>
        <dbReference type="ARBA" id="ARBA00004651"/>
    </source>
</evidence>
<evidence type="ECO:0000256" key="2">
    <source>
        <dbReference type="ARBA" id="ARBA00008017"/>
    </source>
</evidence>
<evidence type="ECO:0000256" key="9">
    <source>
        <dbReference type="SAM" id="Phobius"/>
    </source>
</evidence>
<gene>
    <name evidence="12" type="ORF">DM484_16530</name>
</gene>
<dbReference type="Pfam" id="PF21082">
    <property type="entry name" value="MS_channel_3rd"/>
    <property type="match status" value="1"/>
</dbReference>
<reference evidence="12 13" key="1">
    <citation type="journal article" date="2018" name="Aquat. Microb. Ecol.">
        <title>Gammaproteobacterial methanotrophs dominate.</title>
        <authorList>
            <person name="Rissanen A.J."/>
            <person name="Saarenheimo J."/>
            <person name="Tiirola M."/>
            <person name="Peura S."/>
            <person name="Aalto S.L."/>
            <person name="Karvinen A."/>
            <person name="Nykanen H."/>
        </authorList>
    </citation>
    <scope>NUCLEOTIDE SEQUENCE [LARGE SCALE GENOMIC DNA]</scope>
    <source>
        <strain evidence="12">AMbin10</strain>
    </source>
</reference>
<feature type="domain" description="Mechanosensitive ion channel MscS C-terminal" evidence="11">
    <location>
        <begin position="691"/>
        <end position="775"/>
    </location>
</feature>
<dbReference type="InterPro" id="IPR006685">
    <property type="entry name" value="MscS_channel_2nd"/>
</dbReference>
<feature type="domain" description="Mechanosensitive ion channel MscS" evidence="10">
    <location>
        <begin position="617"/>
        <end position="683"/>
    </location>
</feature>
<evidence type="ECO:0000313" key="12">
    <source>
        <dbReference type="EMBL" id="PZN76440.1"/>
    </source>
</evidence>
<feature type="transmembrane region" description="Helical" evidence="9">
    <location>
        <begin position="599"/>
        <end position="619"/>
    </location>
</feature>
<dbReference type="Gene3D" id="3.30.70.100">
    <property type="match status" value="1"/>
</dbReference>
<evidence type="ECO:0008006" key="14">
    <source>
        <dbReference type="Google" id="ProtNLM"/>
    </source>
</evidence>
<sequence length="796" mass="89347">MVKTLYATLVLPPRNRPNHVTQPPIGMAAIFLFLWLGSVACASASAVPSPTSEPAGNAASTKPLTDWSSAPPDILIAEIRNKLAATKEALALTKTQTDATSSANVATQEEIVEGGVLQQQMVRIYQRQIDNLLKLKSLQQSRSELGREIAKWAGMPNPPPYSIFKLDELREKVRFLEEHSLALSSMNAATEQESGNRNESLKKANEKLRQANELLEGNAGGDTRLIWLRDMEGLRKRYVESRVEVIRIEQRVLDEELAEIRQRLEFTKRQLGEVKGKVSFTPADKEQVRVRLANERQLIQDEMAALGPLAEDSHQAFDVAAAALDQGRKSLPEGDERLANLEFALERSREQAENADIKFQALNWLIDSVRLREKVWELRWPTADGKDPMAVGQGYAMIAKLKMETAPIQKFLDQRLKLTSEQVYDMKKQMFEPASPLLTSHRQQMHDLFADREASYQRLLGGLELSDHLLDLWKQDLDDRHQSESWSAKAQEWWAQVREAGLQLWQFEFFAVEDTIEVEGQPITGKRSVTVGKVATALSILFVGLWVSSKLTRLTEHIAVTRRGIDASSARIARRWVLFLIGVILVMTSFVMVKIPLTVFAFTGGALAIGAGFGMQNLLKNLISGLMLLLERPFRPGDLVEVGGIRGRVIDIGMRSSHFRDGNGIETLIPNSTFVEENVTNWTLSSQSVRIVVKLGVAYDSPVQKLTELLLETAIRHGLVQDKPAPQVLFEDFGSDALQFGLYVWVEIKRDVDWRSIASDLRFMIHKTLSANGIVMAFPQRDIHVDTAQPLQVRLL</sequence>
<feature type="region of interest" description="Disordered" evidence="8">
    <location>
        <begin position="46"/>
        <end position="65"/>
    </location>
</feature>
<dbReference type="InterPro" id="IPR023408">
    <property type="entry name" value="MscS_beta-dom_sf"/>
</dbReference>
<comment type="caution">
    <text evidence="12">The sequence shown here is derived from an EMBL/GenBank/DDBJ whole genome shotgun (WGS) entry which is preliminary data.</text>
</comment>
<evidence type="ECO:0000313" key="13">
    <source>
        <dbReference type="Proteomes" id="UP000249396"/>
    </source>
</evidence>
<feature type="compositionally biased region" description="Low complexity" evidence="8">
    <location>
        <begin position="46"/>
        <end position="55"/>
    </location>
</feature>
<keyword evidence="6 9" id="KW-0472">Membrane</keyword>
<dbReference type="Gene3D" id="1.10.287.1260">
    <property type="match status" value="1"/>
</dbReference>
<evidence type="ECO:0000256" key="5">
    <source>
        <dbReference type="ARBA" id="ARBA00022989"/>
    </source>
</evidence>